<feature type="coiled-coil region" evidence="1">
    <location>
        <begin position="179"/>
        <end position="276"/>
    </location>
</feature>
<dbReference type="EMBL" id="MNPL01007118">
    <property type="protein sequence ID" value="OQR74950.1"/>
    <property type="molecule type" value="Genomic_DNA"/>
</dbReference>
<evidence type="ECO:0000256" key="1">
    <source>
        <dbReference type="SAM" id="Coils"/>
    </source>
</evidence>
<dbReference type="PANTHER" id="PTHR18937">
    <property type="entry name" value="STRUCTURAL MAINTENANCE OF CHROMOSOMES SMC FAMILY MEMBER"/>
    <property type="match status" value="1"/>
</dbReference>
<feature type="compositionally biased region" description="Basic and acidic residues" evidence="2">
    <location>
        <begin position="1944"/>
        <end position="1965"/>
    </location>
</feature>
<evidence type="ECO:0000256" key="2">
    <source>
        <dbReference type="SAM" id="MobiDB-lite"/>
    </source>
</evidence>
<feature type="region of interest" description="Disordered" evidence="2">
    <location>
        <begin position="1"/>
        <end position="25"/>
    </location>
</feature>
<dbReference type="Proteomes" id="UP000192247">
    <property type="component" value="Unassembled WGS sequence"/>
</dbReference>
<keyword evidence="4" id="KW-1185">Reference proteome</keyword>
<name>A0A1V9XN66_9ACAR</name>
<sequence>MAVSWASGTGDVRASAGLASEPSEDLRSLAKRNATLEQKCESLKELKDKIMKLEIEKRDARAENTQLKGKNTSLQRDKKQLIDRLASVENESSAKLKELKDAQTRHLEMLSKLRRTYTKIEAKYKHLLKERAQWQSLFRTANGELSKSTESLASISSVASSSVSRASFFRDSSNLEEYNIHLESELVAAKESLKISEKERERIEKKFKTLTEQVLHDENLITELDHKCAQLMTERDGLRESCRFLEENNVTLQRNIDELREQLDTALFENNEMSMREDEARLTNLCDGGTTAVDSTDDLQVIEDQTVNVETLANFVNNVMTSQERVLINRLDVMDANITFLTKQCETAKSRLLAKDMCVKQQQQTIAELNRQVEVLKNNAESLAKDLGAEVRERSVTEIAKMQDEISAQNAKLNDYEKMQKVLKKALEENETLKVGASISGAKIEAAESRIVELENQLKCEQQLLTESNGRLNQRLRQAERENERLQGEFAVFEERITELGLAKDALAATESDRKALQQQVASLEASLAEVRSEERRVQEELERIADEHKHCTETFAETSSIAEGLKMTSLEKAQQIAAIIKDLEAERAEKSALEKTVLQLRQDGEKLMGENDQKMATLTAELKAANLKLEDVLQQKALQIETLEQQMFEASTTKQRQIDDLLDARRNEAILQDNVKATCATFADALRLDVDHSVAFSEFLPQMTSAALDLVASKTKQLEDANAELERALRAAEEGASFANTVQQLQDQLGKDEESLKRYEEALATQSASIDRMKTERAELERRMTELRDSDCREIEELRANLHQLEGQLSESQERAEKVASLEGRCAELEAQYKATISDKNDTITELEDRLGKKILEIDGLSQKVQAFSVMEERLDAMTVEAGQCREKMAELQKDVDDKEQKLCGKNQVICELEKELSEKIATFDEMEKVFTLKGEEYKKLRDTLIISEDTIKSLSSQLASADATVKQVCSKLLPDVTQDTAEMWLALSARADDLLAELSDVQEKSKSLEAELEASVAERNAVNDQANHLQRISETLQAELDKANESIETFTSLTDTLNADLTAERSSVADALATVGQLKAANETLTSKVNAQRDELENNANDIKNLQKLLAESESAMRDLSEQNTEEAAYLKDRIESLNLQQEELQARLDQELEERAVASQTSASVQAALNAEVDRLSTERESLLVEKRSLEEGQAELEARLSKAEASHAEKCLELEELTKVLAEKQSDMVRFEEKLHALKDRYGDRVQSLQKNLSRLHKDKAELSQQVELIRQELKAAAAAQEELETSLQNKCESLEVLQGEMDLLEGKLQETCSRYEDSQQKLDARDAEVARLLDSIASVNMALSERSENVNSYHDQVKALAEEKIRLEAEAAELKRRIENNSEEYQSEALEMQQELSIMTERYNIKCHECESLWKDIATKATDVDVLSAKLLAMESDLSKATSHSEALEKTLTHERNQFEGKLAEATALKDCAFATTKHLEKEMACIRDESKTVSRQLKAVTSELDQTRDDKNKLATMLHVSDGKISELRGSLLKTTNQLERTSTSQMELQLELGSVRQLLLDYEKRERAARIEHDKQLHTLREELRGQLDNEESLQRTLRQELEAMRESVAVKEQLLEQQAADSVISLHTIQDKLNTEKYLNQCYCREKAALEEELAKVQSALKEAQDRSAEAEVLRSDLTESIRKRELLDEHLMKLRRETKEMQHSIDALTKEKAILDARDTQWQDHVRTLQGHVDALQLAELDQTKQLAAARRDISDHHRILDEIRETLAVKSSDGIVPLLRRQKATIAQLGSGVLMIGKELRDQQQELGRLRQLVTMQRGELSVFVSDAGRQLLAMLAYRQTPECKVDRDLVNRCLEVLRRNNIQALTRPATLPTQATPGEDTDGSRPMHGASAPSLDEFDMHFQTFNGPTAQFVAEQQASSAARRKLTKLTAAMDHDDTAPPAHVHSDSRTDVPHRGGHPHQELTNGDSSPEVSPLNMARIDPFETIKQQKILIHELMSKFETTKKVLDGEMARRKILDERVRLWLSDKRLHNAQVSFSVAQTMQITSGGQGDDTFVCYD</sequence>
<dbReference type="InParanoid" id="A0A1V9XN66"/>
<feature type="coiled-coil region" evidence="1">
    <location>
        <begin position="1648"/>
        <end position="1720"/>
    </location>
</feature>
<feature type="coiled-coil region" evidence="1">
    <location>
        <begin position="26"/>
        <end position="130"/>
    </location>
</feature>
<feature type="compositionally biased region" description="Polar residues" evidence="2">
    <location>
        <begin position="1973"/>
        <end position="1982"/>
    </location>
</feature>
<feature type="coiled-coil region" evidence="1">
    <location>
        <begin position="577"/>
        <end position="647"/>
    </location>
</feature>
<dbReference type="STRING" id="418985.A0A1V9XN66"/>
<accession>A0A1V9XN66</accession>
<feature type="coiled-coil region" evidence="1">
    <location>
        <begin position="1584"/>
        <end position="1615"/>
    </location>
</feature>
<dbReference type="OrthoDB" id="343070at2759"/>
<comment type="caution">
    <text evidence="3">The sequence shown here is derived from an EMBL/GenBank/DDBJ whole genome shotgun (WGS) entry which is preliminary data.</text>
</comment>
<feature type="region of interest" description="Disordered" evidence="2">
    <location>
        <begin position="1876"/>
        <end position="1905"/>
    </location>
</feature>
<feature type="coiled-coil region" evidence="1">
    <location>
        <begin position="359"/>
        <end position="548"/>
    </location>
</feature>
<gene>
    <name evidence="3" type="ORF">BIW11_08744</name>
</gene>
<evidence type="ECO:0000313" key="3">
    <source>
        <dbReference type="EMBL" id="OQR74950.1"/>
    </source>
</evidence>
<organism evidence="3 4">
    <name type="scientific">Tropilaelaps mercedesae</name>
    <dbReference type="NCBI Taxonomy" id="418985"/>
    <lineage>
        <taxon>Eukaryota</taxon>
        <taxon>Metazoa</taxon>
        <taxon>Ecdysozoa</taxon>
        <taxon>Arthropoda</taxon>
        <taxon>Chelicerata</taxon>
        <taxon>Arachnida</taxon>
        <taxon>Acari</taxon>
        <taxon>Parasitiformes</taxon>
        <taxon>Mesostigmata</taxon>
        <taxon>Gamasina</taxon>
        <taxon>Dermanyssoidea</taxon>
        <taxon>Laelapidae</taxon>
        <taxon>Tropilaelaps</taxon>
    </lineage>
</organism>
<feature type="coiled-coil region" evidence="1">
    <location>
        <begin position="1088"/>
        <end position="1319"/>
    </location>
</feature>
<feature type="coiled-coil region" evidence="1">
    <location>
        <begin position="1355"/>
        <end position="1407"/>
    </location>
</feature>
<protein>
    <submittedName>
        <fullName evidence="3">Major antigen-like</fullName>
    </submittedName>
</protein>
<keyword evidence="1" id="KW-0175">Coiled coil</keyword>
<proteinExistence type="predicted"/>
<feature type="region of interest" description="Disordered" evidence="2">
    <location>
        <begin position="1944"/>
        <end position="1983"/>
    </location>
</feature>
<reference evidence="3 4" key="1">
    <citation type="journal article" date="2017" name="Gigascience">
        <title>Draft genome of the honey bee ectoparasitic mite, Tropilaelaps mercedesae, is shaped by the parasitic life history.</title>
        <authorList>
            <person name="Dong X."/>
            <person name="Armstrong S.D."/>
            <person name="Xia D."/>
            <person name="Makepeace B.L."/>
            <person name="Darby A.C."/>
            <person name="Kadowaki T."/>
        </authorList>
    </citation>
    <scope>NUCLEOTIDE SEQUENCE [LARGE SCALE GENOMIC DNA]</scope>
    <source>
        <strain evidence="3">Wuxi-XJTLU</strain>
    </source>
</reference>
<evidence type="ECO:0000313" key="4">
    <source>
        <dbReference type="Proteomes" id="UP000192247"/>
    </source>
</evidence>
<feature type="coiled-coil region" evidence="1">
    <location>
        <begin position="993"/>
        <end position="1055"/>
    </location>
</feature>
<dbReference type="Gene3D" id="1.10.287.1490">
    <property type="match status" value="2"/>
</dbReference>
<dbReference type="FunCoup" id="A0A1V9XN66">
    <property type="interactions" value="2032"/>
</dbReference>
<feature type="coiled-coil region" evidence="1">
    <location>
        <begin position="709"/>
        <end position="903"/>
    </location>
</feature>